<evidence type="ECO:0000256" key="7">
    <source>
        <dbReference type="ARBA" id="ARBA00022837"/>
    </source>
</evidence>
<evidence type="ECO:0000313" key="13">
    <source>
        <dbReference type="Proteomes" id="UP000008066"/>
    </source>
</evidence>
<evidence type="ECO:0000256" key="3">
    <source>
        <dbReference type="ARBA" id="ARBA00004613"/>
    </source>
</evidence>
<dbReference type="PROSITE" id="PS51257">
    <property type="entry name" value="PROKAR_LIPOPROTEIN"/>
    <property type="match status" value="1"/>
</dbReference>
<dbReference type="PANTHER" id="PTHR33407">
    <property type="entry name" value="PECTATE LYASE F-RELATED"/>
    <property type="match status" value="1"/>
</dbReference>
<evidence type="ECO:0000256" key="11">
    <source>
        <dbReference type="SAM" id="SignalP"/>
    </source>
</evidence>
<protein>
    <recommendedName>
        <fullName evidence="10">Pectate lyase</fullName>
        <ecNumber evidence="10">4.2.2.2</ecNumber>
    </recommendedName>
</protein>
<dbReference type="GO" id="GO:0045490">
    <property type="term" value="P:pectin catabolic process"/>
    <property type="evidence" value="ECO:0007669"/>
    <property type="project" value="TreeGrafter"/>
</dbReference>
<dbReference type="AlphaFoldDB" id="G0S9D6"/>
<dbReference type="HOGENOM" id="CLU_044863_2_0_1"/>
<dbReference type="RefSeq" id="XP_006694932.1">
    <property type="nucleotide sequence ID" value="XM_006694869.1"/>
</dbReference>
<evidence type="ECO:0000256" key="5">
    <source>
        <dbReference type="ARBA" id="ARBA00022525"/>
    </source>
</evidence>
<dbReference type="GO" id="GO:0030570">
    <property type="term" value="F:pectate lyase activity"/>
    <property type="evidence" value="ECO:0007669"/>
    <property type="project" value="UniProtKB-UniRule"/>
</dbReference>
<feature type="chain" id="PRO_5012045235" description="Pectate lyase" evidence="11">
    <location>
        <begin position="16"/>
        <end position="353"/>
    </location>
</feature>
<evidence type="ECO:0000256" key="6">
    <source>
        <dbReference type="ARBA" id="ARBA00022729"/>
    </source>
</evidence>
<keyword evidence="13" id="KW-1185">Reference proteome</keyword>
<sequence length="353" mass="37215">MHKLALLSLLPAVLACLDPSKNACASFMNANKATASAFCATFTRSLVTTTQGLPVWATNCSNKPSLLSKKCSCYFTGNTAPPTIVKATTAAEAPTIKTMTGLKATTTNKATTLQTSTVRVTAAPLEVTTALPKSSGAVSTSAAITVKAGQTFDGGMKNYDRWPRVCQEQKETGEADAMFVLEDGATLQNVIIGPNQAEGVHCKGRCNIINVWWQDVCEDAITLKQSSGTSNIIGGGAFKASDKIVQFNGFGTVNIRNFYAKDYGKVARSCGNCKTNGKGSRHIVLENIKAVDGGVLCGINTNYGDTCTIKSSCQKKNKTCDRFTGNNSGKEPNKIGSGADGQYCKVSSFVTSC</sequence>
<evidence type="ECO:0000256" key="1">
    <source>
        <dbReference type="ARBA" id="ARBA00000695"/>
    </source>
</evidence>
<evidence type="ECO:0000256" key="10">
    <source>
        <dbReference type="RuleBase" id="RU367009"/>
    </source>
</evidence>
<gene>
    <name evidence="12" type="ORF">CTHT_0045470</name>
</gene>
<dbReference type="KEGG" id="cthr:CTHT_0045470"/>
<dbReference type="SUPFAM" id="SSF51126">
    <property type="entry name" value="Pectin lyase-like"/>
    <property type="match status" value="1"/>
</dbReference>
<evidence type="ECO:0000313" key="12">
    <source>
        <dbReference type="EMBL" id="EGS20047.1"/>
    </source>
</evidence>
<dbReference type="EMBL" id="GL988043">
    <property type="protein sequence ID" value="EGS20047.1"/>
    <property type="molecule type" value="Genomic_DNA"/>
</dbReference>
<dbReference type="InterPro" id="IPR012334">
    <property type="entry name" value="Pectin_lyas_fold"/>
</dbReference>
<keyword evidence="6 11" id="KW-0732">Signal</keyword>
<accession>G0S9D6</accession>
<dbReference type="GO" id="GO:0005576">
    <property type="term" value="C:extracellular region"/>
    <property type="evidence" value="ECO:0007669"/>
    <property type="project" value="UniProtKB-SubCell"/>
</dbReference>
<comment type="similarity">
    <text evidence="4 10">Belongs to the polysaccharide lyase 3 family.</text>
</comment>
<keyword evidence="8 10" id="KW-0456">Lyase</keyword>
<dbReference type="InterPro" id="IPR011050">
    <property type="entry name" value="Pectin_lyase_fold/virulence"/>
</dbReference>
<dbReference type="Proteomes" id="UP000008066">
    <property type="component" value="Unassembled WGS sequence"/>
</dbReference>
<reference evidence="12 13" key="1">
    <citation type="journal article" date="2011" name="Cell">
        <title>Insight into structure and assembly of the nuclear pore complex by utilizing the genome of a eukaryotic thermophile.</title>
        <authorList>
            <person name="Amlacher S."/>
            <person name="Sarges P."/>
            <person name="Flemming D."/>
            <person name="van Noort V."/>
            <person name="Kunze R."/>
            <person name="Devos D.P."/>
            <person name="Arumugam M."/>
            <person name="Bork P."/>
            <person name="Hurt E."/>
        </authorList>
    </citation>
    <scope>NUCLEOTIDE SEQUENCE [LARGE SCALE GENOMIC DNA]</scope>
    <source>
        <strain evidence="13">DSM 1495 / CBS 144.50 / IMI 039719</strain>
    </source>
</reference>
<dbReference type="EC" id="4.2.2.2" evidence="10"/>
<proteinExistence type="inferred from homology"/>
<dbReference type="Gene3D" id="2.160.20.10">
    <property type="entry name" value="Single-stranded right-handed beta-helix, Pectin lyase-like"/>
    <property type="match status" value="1"/>
</dbReference>
<evidence type="ECO:0000256" key="2">
    <source>
        <dbReference type="ARBA" id="ARBA00001913"/>
    </source>
</evidence>
<comment type="function">
    <text evidence="9 10">Pectinolytic enzyme consist of four classes of enzymes: pectin lyase, polygalacturonase, pectin methylesterase and rhamnogalacturonase. Among pectinolytic enzymes, pectin lyase is the most important in depolymerization of pectin, since it cleaves internal glycosidic bonds of highly methylated pectins. Favors pectate, the anion, over pectin, the methyl ester.</text>
</comment>
<dbReference type="Pfam" id="PF03211">
    <property type="entry name" value="Pectate_lyase"/>
    <property type="match status" value="1"/>
</dbReference>
<dbReference type="STRING" id="759272.G0S9D6"/>
<keyword evidence="5 10" id="KW-0964">Secreted</keyword>
<evidence type="ECO:0000256" key="4">
    <source>
        <dbReference type="ARBA" id="ARBA00006463"/>
    </source>
</evidence>
<evidence type="ECO:0000256" key="9">
    <source>
        <dbReference type="ARBA" id="ARBA00025679"/>
    </source>
</evidence>
<comment type="catalytic activity">
    <reaction evidence="1 10">
        <text>Eliminative cleavage of (1-&gt;4)-alpha-D-galacturonan to give oligosaccharides with 4-deoxy-alpha-D-galact-4-enuronosyl groups at their non-reducing ends.</text>
        <dbReference type="EC" id="4.2.2.2"/>
    </reaction>
</comment>
<evidence type="ECO:0000256" key="8">
    <source>
        <dbReference type="ARBA" id="ARBA00023239"/>
    </source>
</evidence>
<dbReference type="OrthoDB" id="441042at2759"/>
<comment type="subcellular location">
    <subcellularLocation>
        <location evidence="3 10">Secreted</location>
    </subcellularLocation>
</comment>
<dbReference type="eggNOG" id="ENOG502QU39">
    <property type="taxonomic scope" value="Eukaryota"/>
</dbReference>
<name>G0S9D6_CHATD</name>
<dbReference type="GeneID" id="18258585"/>
<feature type="signal peptide" evidence="11">
    <location>
        <begin position="1"/>
        <end position="15"/>
    </location>
</feature>
<keyword evidence="7 10" id="KW-0106">Calcium</keyword>
<organism evidence="13">
    <name type="scientific">Chaetomium thermophilum (strain DSM 1495 / CBS 144.50 / IMI 039719)</name>
    <name type="common">Thermochaetoides thermophila</name>
    <dbReference type="NCBI Taxonomy" id="759272"/>
    <lineage>
        <taxon>Eukaryota</taxon>
        <taxon>Fungi</taxon>
        <taxon>Dikarya</taxon>
        <taxon>Ascomycota</taxon>
        <taxon>Pezizomycotina</taxon>
        <taxon>Sordariomycetes</taxon>
        <taxon>Sordariomycetidae</taxon>
        <taxon>Sordariales</taxon>
        <taxon>Chaetomiaceae</taxon>
        <taxon>Thermochaetoides</taxon>
    </lineage>
</organism>
<comment type="cofactor">
    <cofactor evidence="2 10">
        <name>Ca(2+)</name>
        <dbReference type="ChEBI" id="CHEBI:29108"/>
    </cofactor>
</comment>
<dbReference type="InterPro" id="IPR004898">
    <property type="entry name" value="Pectate_lyase_PlyH/PlyE-like"/>
</dbReference>
<dbReference type="PANTHER" id="PTHR33407:SF9">
    <property type="entry name" value="PECTATE LYASE F-RELATED"/>
    <property type="match status" value="1"/>
</dbReference>
<dbReference type="OMA" id="TLANICC"/>